<dbReference type="InterPro" id="IPR032095">
    <property type="entry name" value="Sacchrp_dh-like_C"/>
</dbReference>
<dbReference type="SUPFAM" id="SSF55347">
    <property type="entry name" value="Glyceraldehyde-3-phosphate dehydrogenase-like, C-terminal domain"/>
    <property type="match status" value="1"/>
</dbReference>
<dbReference type="FunFam" id="3.30.360.10:FF:000008">
    <property type="entry name" value="Alpha-aminoadipic semialdehyde synthase, mitochondrial"/>
    <property type="match status" value="1"/>
</dbReference>
<keyword evidence="2" id="KW-0560">Oxidoreductase</keyword>
<dbReference type="InterPro" id="IPR005097">
    <property type="entry name" value="Sacchrp_dh_NADP-bd"/>
</dbReference>
<evidence type="ECO:0000313" key="5">
    <source>
        <dbReference type="EMBL" id="ODN05352.1"/>
    </source>
</evidence>
<organism evidence="5 6">
    <name type="scientific">Orchesella cincta</name>
    <name type="common">Springtail</name>
    <name type="synonym">Podura cincta</name>
    <dbReference type="NCBI Taxonomy" id="48709"/>
    <lineage>
        <taxon>Eukaryota</taxon>
        <taxon>Metazoa</taxon>
        <taxon>Ecdysozoa</taxon>
        <taxon>Arthropoda</taxon>
        <taxon>Hexapoda</taxon>
        <taxon>Collembola</taxon>
        <taxon>Entomobryomorpha</taxon>
        <taxon>Entomobryoidea</taxon>
        <taxon>Orchesellidae</taxon>
        <taxon>Orchesellinae</taxon>
        <taxon>Orchesella</taxon>
    </lineage>
</organism>
<dbReference type="GO" id="GO:0004753">
    <property type="term" value="F:saccharopine dehydrogenase activity"/>
    <property type="evidence" value="ECO:0007669"/>
    <property type="project" value="TreeGrafter"/>
</dbReference>
<dbReference type="OrthoDB" id="10059875at2759"/>
<dbReference type="Pfam" id="PF03435">
    <property type="entry name" value="Sacchrp_dh_NADP"/>
    <property type="match status" value="1"/>
</dbReference>
<dbReference type="GO" id="GO:0005737">
    <property type="term" value="C:cytoplasm"/>
    <property type="evidence" value="ECO:0007669"/>
    <property type="project" value="TreeGrafter"/>
</dbReference>
<dbReference type="EMBL" id="LJIJ01000024">
    <property type="protein sequence ID" value="ODN05352.1"/>
    <property type="molecule type" value="Genomic_DNA"/>
</dbReference>
<keyword evidence="6" id="KW-1185">Reference proteome</keyword>
<dbReference type="STRING" id="48709.A0A1D2NJG0"/>
<dbReference type="Gene3D" id="3.40.50.720">
    <property type="entry name" value="NAD(P)-binding Rossmann-like Domain"/>
    <property type="match status" value="1"/>
</dbReference>
<keyword evidence="1" id="KW-0521">NADP</keyword>
<evidence type="ECO:0000256" key="2">
    <source>
        <dbReference type="ARBA" id="ARBA00023002"/>
    </source>
</evidence>
<feature type="domain" description="Saccharopine dehydrogenase NADP binding" evidence="3">
    <location>
        <begin position="4"/>
        <end position="124"/>
    </location>
</feature>
<comment type="caution">
    <text evidence="5">The sequence shown here is derived from an EMBL/GenBank/DDBJ whole genome shotgun (WGS) entry which is preliminary data.</text>
</comment>
<dbReference type="Pfam" id="PF16653">
    <property type="entry name" value="Sacchrp_dh_C"/>
    <property type="match status" value="1"/>
</dbReference>
<dbReference type="InterPro" id="IPR051168">
    <property type="entry name" value="AASS"/>
</dbReference>
<dbReference type="Gene3D" id="1.10.1870.10">
    <property type="entry name" value="Domain 3, Saccharopine reductase"/>
    <property type="match status" value="1"/>
</dbReference>
<gene>
    <name evidence="5" type="ORF">Ocin01_01313</name>
</gene>
<evidence type="ECO:0000259" key="3">
    <source>
        <dbReference type="Pfam" id="PF03435"/>
    </source>
</evidence>
<feature type="domain" description="Saccharopine dehydrogenase-like C-terminal" evidence="4">
    <location>
        <begin position="128"/>
        <end position="429"/>
    </location>
</feature>
<evidence type="ECO:0000256" key="1">
    <source>
        <dbReference type="ARBA" id="ARBA00022857"/>
    </source>
</evidence>
<dbReference type="AlphaFoldDB" id="A0A1D2NJG0"/>
<protein>
    <submittedName>
        <fullName evidence="5">Alpha-aminoadipic semialdehyde synthase, mitochondrial</fullName>
    </submittedName>
</protein>
<reference evidence="5 6" key="1">
    <citation type="journal article" date="2016" name="Genome Biol. Evol.">
        <title>Gene Family Evolution Reflects Adaptation to Soil Environmental Stressors in the Genome of the Collembolan Orchesella cincta.</title>
        <authorList>
            <person name="Faddeeva-Vakhrusheva A."/>
            <person name="Derks M.F."/>
            <person name="Anvar S.Y."/>
            <person name="Agamennone V."/>
            <person name="Suring W."/>
            <person name="Smit S."/>
            <person name="van Straalen N.M."/>
            <person name="Roelofs D."/>
        </authorList>
    </citation>
    <scope>NUCLEOTIDE SEQUENCE [LARGE SCALE GENOMIC DNA]</scope>
    <source>
        <tissue evidence="5">Mixed pool</tissue>
    </source>
</reference>
<dbReference type="SUPFAM" id="SSF51735">
    <property type="entry name" value="NAD(P)-binding Rossmann-fold domains"/>
    <property type="match status" value="1"/>
</dbReference>
<evidence type="ECO:0000259" key="4">
    <source>
        <dbReference type="Pfam" id="PF16653"/>
    </source>
</evidence>
<dbReference type="InterPro" id="IPR036291">
    <property type="entry name" value="NAD(P)-bd_dom_sf"/>
</dbReference>
<dbReference type="OMA" id="WNYKFTW"/>
<sequence>MKNICILGSGLVSSSVINFFYNDKAEEFRIVVGSKLHNELTSLQKKYPSIKTVGLDVTSKSDEGQLSEMIKDSDIVISLLTNEMHVPIAKKCISLGVNMVHASYCTNEMMELDEEARKNGVTILNEIGLDPGIDHFLAKRAIDEIHAESGSKVTAFISYCGGLPEPKVSSSNCLRYKFSWSPKTALGNLLNPAKYLERNEVFEIPAGGELINAITDMDFLTDLQLEGYPNRDSLIYKDLYAIREATDIIRGTLRYRGFGKVVKTLQKLQLLSSKPTEELYSENDNRSAPKSWSDLIFKILQNADMLETYYDKGEPITQLLVKCGFGLHEVNAMRDLGLLSQEPQLKLHEILIDTLADHLTTKLSFGENERDMVILRHEIRSQKANGDQEIREIEFIEYGEQDKGGFSVMSKTVGLSIGYATKLLLNGIISLSKKSH</sequence>
<dbReference type="GO" id="GO:0019878">
    <property type="term" value="P:lysine biosynthetic process via aminoadipic acid"/>
    <property type="evidence" value="ECO:0007669"/>
    <property type="project" value="TreeGrafter"/>
</dbReference>
<proteinExistence type="predicted"/>
<dbReference type="PANTHER" id="PTHR11133">
    <property type="entry name" value="SACCHAROPINE DEHYDROGENASE"/>
    <property type="match status" value="1"/>
</dbReference>
<evidence type="ECO:0000313" key="6">
    <source>
        <dbReference type="Proteomes" id="UP000094527"/>
    </source>
</evidence>
<dbReference type="Gene3D" id="3.30.360.10">
    <property type="entry name" value="Dihydrodipicolinate Reductase, domain 2"/>
    <property type="match status" value="1"/>
</dbReference>
<dbReference type="Proteomes" id="UP000094527">
    <property type="component" value="Unassembled WGS sequence"/>
</dbReference>
<name>A0A1D2NJG0_ORCCI</name>
<accession>A0A1D2NJG0</accession>
<dbReference type="PANTHER" id="PTHR11133:SF22">
    <property type="entry name" value="ALPHA-AMINOADIPIC SEMIALDEHYDE SYNTHASE, MITOCHONDRIAL"/>
    <property type="match status" value="1"/>
</dbReference>